<dbReference type="Gene3D" id="3.40.50.1820">
    <property type="entry name" value="alpha/beta hydrolase"/>
    <property type="match status" value="1"/>
</dbReference>
<feature type="domain" description="Dienelactone hydrolase" evidence="2">
    <location>
        <begin position="125"/>
        <end position="324"/>
    </location>
</feature>
<dbReference type="InterPro" id="IPR002925">
    <property type="entry name" value="Dienelactn_hydro"/>
</dbReference>
<organism evidence="3 4">
    <name type="scientific">Nocardia sputorum</name>
    <dbReference type="NCBI Taxonomy" id="2984338"/>
    <lineage>
        <taxon>Bacteria</taxon>
        <taxon>Bacillati</taxon>
        <taxon>Actinomycetota</taxon>
        <taxon>Actinomycetes</taxon>
        <taxon>Mycobacteriales</taxon>
        <taxon>Nocardiaceae</taxon>
        <taxon>Nocardia</taxon>
    </lineage>
</organism>
<protein>
    <submittedName>
        <fullName evidence="3">Carboxymethylenebutenolidase</fullName>
    </submittedName>
</protein>
<name>A0ABN6U6S1_9NOCA</name>
<feature type="region of interest" description="Disordered" evidence="1">
    <location>
        <begin position="78"/>
        <end position="103"/>
    </location>
</feature>
<reference evidence="3 4" key="1">
    <citation type="submission" date="2022-11" db="EMBL/GenBank/DDBJ databases">
        <title>Genome Sequencing of Nocardia sp. ON39_IFM12276 and assembly.</title>
        <authorList>
            <person name="Shimojima M."/>
            <person name="Toyokawa M."/>
            <person name="Uesaka K."/>
        </authorList>
    </citation>
    <scope>NUCLEOTIDE SEQUENCE [LARGE SCALE GENOMIC DNA]</scope>
    <source>
        <strain evidence="3 4">IFM 12276</strain>
    </source>
</reference>
<feature type="compositionally biased region" description="Low complexity" evidence="1">
    <location>
        <begin position="78"/>
        <end position="87"/>
    </location>
</feature>
<dbReference type="PANTHER" id="PTHR46623:SF6">
    <property type="entry name" value="ALPHA_BETA-HYDROLASES SUPERFAMILY PROTEIN"/>
    <property type="match status" value="1"/>
</dbReference>
<dbReference type="InterPro" id="IPR051049">
    <property type="entry name" value="Dienelactone_hydrolase-like"/>
</dbReference>
<dbReference type="Proteomes" id="UP001317870">
    <property type="component" value="Chromosome"/>
</dbReference>
<evidence type="ECO:0000256" key="1">
    <source>
        <dbReference type="SAM" id="MobiDB-lite"/>
    </source>
</evidence>
<proteinExistence type="predicted"/>
<keyword evidence="4" id="KW-1185">Reference proteome</keyword>
<dbReference type="PANTHER" id="PTHR46623">
    <property type="entry name" value="CARBOXYMETHYLENEBUTENOLIDASE-RELATED"/>
    <property type="match status" value="1"/>
</dbReference>
<sequence length="326" mass="33304">MRSGRFVAGEQAVNAARPPTIRLIVGLMTPLQRYIAEEIAADHADGLLTRREALRRLGLLGLGATAAATLLAACASTGTESSDSAPSPTAPSTPPGSAAALPTTAVTFDSPGGAPLQAAWAAAPQPRGGVLVVHENKGLTDHIRSVAGRFAGAGYSALAVDLLSAHGGTSAFTDPAAATAELSRIPPEQLVADLRAGLDELQRRVPGKKLGATGFCFGGGLTWLLLASGPSPLAAATPFYGPFPDNGDLSASKAAVLGVYAAADARVNASRPAAEAALARSGNPHQIFTAPDADHAFFNDTGQRYNATAATEAWRRVTDWYGTYLG</sequence>
<accession>A0ABN6U6S1</accession>
<dbReference type="Pfam" id="PF01738">
    <property type="entry name" value="DLH"/>
    <property type="match status" value="1"/>
</dbReference>
<evidence type="ECO:0000259" key="2">
    <source>
        <dbReference type="Pfam" id="PF01738"/>
    </source>
</evidence>
<dbReference type="InterPro" id="IPR029058">
    <property type="entry name" value="AB_hydrolase_fold"/>
</dbReference>
<dbReference type="EMBL" id="AP026978">
    <property type="protein sequence ID" value="BDU00851.1"/>
    <property type="molecule type" value="Genomic_DNA"/>
</dbReference>
<gene>
    <name evidence="3" type="ORF">IFM12276_38790</name>
</gene>
<evidence type="ECO:0000313" key="3">
    <source>
        <dbReference type="EMBL" id="BDU00851.1"/>
    </source>
</evidence>
<dbReference type="SUPFAM" id="SSF53474">
    <property type="entry name" value="alpha/beta-Hydrolases"/>
    <property type="match status" value="1"/>
</dbReference>
<evidence type="ECO:0000313" key="4">
    <source>
        <dbReference type="Proteomes" id="UP001317870"/>
    </source>
</evidence>